<sequence>MQTIMSPKGFEMLRFVRLQTTVFRASRTGIACSHAHFVASAAWEPCTPLSPGPPAPLMWIEADKRIVPMQFGSVHGVHISEESYSS</sequence>
<dbReference type="STRING" id="1891926.Fuma_05511"/>
<gene>
    <name evidence="1" type="ORF">Fuma_05511</name>
</gene>
<dbReference type="Proteomes" id="UP000187735">
    <property type="component" value="Chromosome"/>
</dbReference>
<accession>A0A1P8WP76</accession>
<name>A0A1P8WP76_9PLAN</name>
<evidence type="ECO:0000313" key="1">
    <source>
        <dbReference type="EMBL" id="APZ95848.1"/>
    </source>
</evidence>
<protein>
    <submittedName>
        <fullName evidence="1">Uncharacterized protein</fullName>
    </submittedName>
</protein>
<dbReference type="KEGG" id="fmr:Fuma_05511"/>
<evidence type="ECO:0000313" key="2">
    <source>
        <dbReference type="Proteomes" id="UP000187735"/>
    </source>
</evidence>
<proteinExistence type="predicted"/>
<dbReference type="EMBL" id="CP017641">
    <property type="protein sequence ID" value="APZ95848.1"/>
    <property type="molecule type" value="Genomic_DNA"/>
</dbReference>
<dbReference type="AlphaFoldDB" id="A0A1P8WP76"/>
<organism evidence="1 2">
    <name type="scientific">Fuerstiella marisgermanici</name>
    <dbReference type="NCBI Taxonomy" id="1891926"/>
    <lineage>
        <taxon>Bacteria</taxon>
        <taxon>Pseudomonadati</taxon>
        <taxon>Planctomycetota</taxon>
        <taxon>Planctomycetia</taxon>
        <taxon>Planctomycetales</taxon>
        <taxon>Planctomycetaceae</taxon>
        <taxon>Fuerstiella</taxon>
    </lineage>
</organism>
<reference evidence="1 2" key="1">
    <citation type="journal article" date="2016" name="Front. Microbiol.">
        <title>Fuerstia marisgermanicae gen. nov., sp. nov., an Unusual Member of the Phylum Planctomycetes from the German Wadden Sea.</title>
        <authorList>
            <person name="Kohn T."/>
            <person name="Heuer A."/>
            <person name="Jogler M."/>
            <person name="Vollmers J."/>
            <person name="Boedeker C."/>
            <person name="Bunk B."/>
            <person name="Rast P."/>
            <person name="Borchert D."/>
            <person name="Glockner I."/>
            <person name="Freese H.M."/>
            <person name="Klenk H.P."/>
            <person name="Overmann J."/>
            <person name="Kaster A.K."/>
            <person name="Rohde M."/>
            <person name="Wiegand S."/>
            <person name="Jogler C."/>
        </authorList>
    </citation>
    <scope>NUCLEOTIDE SEQUENCE [LARGE SCALE GENOMIC DNA]</scope>
    <source>
        <strain evidence="1 2">NH11</strain>
    </source>
</reference>
<keyword evidence="2" id="KW-1185">Reference proteome</keyword>